<dbReference type="CDD" id="cd01451">
    <property type="entry name" value="vWA_Magnesium_chelatase"/>
    <property type="match status" value="1"/>
</dbReference>
<keyword evidence="18" id="KW-1185">Reference proteome</keyword>
<dbReference type="SMART" id="SM00327">
    <property type="entry name" value="VWA"/>
    <property type="match status" value="1"/>
</dbReference>
<comment type="catalytic activity">
    <reaction evidence="12 13">
        <text>protoporphyrin IX + Mg(2+) + ATP + H2O = Mg-protoporphyrin IX + ADP + phosphate + 3 H(+)</text>
        <dbReference type="Rhea" id="RHEA:13961"/>
        <dbReference type="ChEBI" id="CHEBI:15377"/>
        <dbReference type="ChEBI" id="CHEBI:15378"/>
        <dbReference type="ChEBI" id="CHEBI:18420"/>
        <dbReference type="ChEBI" id="CHEBI:30616"/>
        <dbReference type="ChEBI" id="CHEBI:43474"/>
        <dbReference type="ChEBI" id="CHEBI:57306"/>
        <dbReference type="ChEBI" id="CHEBI:60492"/>
        <dbReference type="ChEBI" id="CHEBI:456216"/>
        <dbReference type="EC" id="6.6.1.1"/>
    </reaction>
</comment>
<dbReference type="FunFam" id="3.40.50.410:FF:000079">
    <property type="entry name" value="Mg-protoporphyrin IX chelatase"/>
    <property type="match status" value="1"/>
</dbReference>
<dbReference type="NCBIfam" id="TIGR02031">
    <property type="entry name" value="BchD-ChlD"/>
    <property type="match status" value="1"/>
</dbReference>
<dbReference type="InterPro" id="IPR036465">
    <property type="entry name" value="vWFA_dom_sf"/>
</dbReference>
<keyword evidence="11 13" id="KW-0149">Chlorophyll biosynthesis</keyword>
<dbReference type="InterPro" id="IPR011776">
    <property type="entry name" value="Mg_chelatase_ATPase-dsu"/>
</dbReference>
<dbReference type="GO" id="GO:0015979">
    <property type="term" value="P:photosynthesis"/>
    <property type="evidence" value="ECO:0007669"/>
    <property type="project" value="UniProtKB-UniRule"/>
</dbReference>
<evidence type="ECO:0000256" key="5">
    <source>
        <dbReference type="ARBA" id="ARBA00022531"/>
    </source>
</evidence>
<dbReference type="Pfam" id="PF01078">
    <property type="entry name" value="Mg_chelatase"/>
    <property type="match status" value="1"/>
</dbReference>
<sequence>MSVTALTPSPSFPHLRSSLLPSFRFRPLLIFSSPPFSPKPHLSRRIRHCIRASSNGAVAAADQPETTSYGRQYFPLAAVVGQDAIKTALLLGAIDREIGGIAISGKRGTAKTVMARGLHAVLPPIEVVVGSISNADPSCPEEWEDGLADRVEYDSAGNIKTQIVKTPFIQIPLGVTEDRLIGSVDVEESVKTGTTVFQPGLLAEAHRGVLYVDEINLLDEGISNLLLNVLTEGVNIVEREGISFRHPCKPLLIATYNPEEGAVREHLLDRIALNLSADLPMSFEDRVAAVGIATQFQEQSKEVLKMVEDEIEVAKTQIILSREYLKDVTIGREQLKYLVLEAIRGGCQGHRAELYAARVAKCLAALEGREKVYADDLKKAVELVILPRSTINENPPDQQNQQPPPPPPPPQNQESGEEENEEEEEQEEDDDKENEQQEQLPEEFIFDAEGGLVDEKLLFFAQQAQRRRGKAGRAKNVIFSEDRGRYIKPMLPKGPVRRLAVDATLRAAAPYQKLRKAKDVQNNRKVYVEKSDMRAKRMARKAGALVIFVVDASGSMALNRMQNAKGAALKLLAESYTSRDQVSIIPFRGDCAEVLLPPSRSIAMARKRLERLPCGGGSPLAHGLTTAVRVGLNAEKSGDVGRVMIVAITDGRANISLKKSTDPEAAAAADAPKPSAQELKDEILEVAGKIYKSGMSLLVIDTENKFVSTGFAKEIARVAQGKYYYLPNASDAVISAATKDALSALKSSFRRLESDNLSPTKISTRFAAFGIRKHLFLAVSSFSHFSGKPNQLMEALYKKLYDKYTKLKTKKMLDFDQLNKDQEAKFLNYVSAAEELIQHLKSENDKLRLQVNELRDEMASTRSSMDAKCADYQKLLMEENQRNSTLSEEVEKLQKLQQEGNFGGFSNGISKELHTPSGSQSVFGVVSKGPSGGTRRRKRSRDATQVTNELRIVNASAQADPTQRQSTSELPEKAASSEGCCGSKDGRVNDCVSTNCPYQCLVEHMMGMEVSTTNRNEGICISAFHKSSGYSFSLTWVNKLIGETEILYRVLSLGTFERVAPEWMKEEAIIFSTSMCPTFFEKVTRVIKLHC</sequence>
<evidence type="ECO:0000256" key="2">
    <source>
        <dbReference type="ARBA" id="ARBA00005173"/>
    </source>
</evidence>
<comment type="activity regulation">
    <text evidence="13">Redox regulation; active in reducing conditions, inactive in oxidizing conditions.</text>
</comment>
<keyword evidence="4 13" id="KW-0150">Chloroplast</keyword>
<dbReference type="OMA" id="DTQMNYL"/>
<reference evidence="17 18" key="4">
    <citation type="journal article" date="2011" name="BMC Genomics">
        <title>RNA-Seq improves annotation of protein-coding genes in the cucumber genome.</title>
        <authorList>
            <person name="Li Z."/>
            <person name="Zhang Z."/>
            <person name="Yan P."/>
            <person name="Huang S."/>
            <person name="Fei Z."/>
            <person name="Lin K."/>
        </authorList>
    </citation>
    <scope>NUCLEOTIDE SEQUENCE [LARGE SCALE GENOMIC DNA]</scope>
    <source>
        <strain evidence="18">cv. 9930</strain>
    </source>
</reference>
<evidence type="ECO:0000256" key="6">
    <source>
        <dbReference type="ARBA" id="ARBA00022598"/>
    </source>
</evidence>
<name>A0A0A0KIA3_CUCSA</name>
<keyword evidence="9 13" id="KW-0067">ATP-binding</keyword>
<dbReference type="AlphaFoldDB" id="A0A0A0KIA3"/>
<comment type="pathway">
    <text evidence="2 13">Porphyrin-containing compound metabolism; chlorophyll biosynthesis.</text>
</comment>
<keyword evidence="14" id="KW-0175">Coiled coil</keyword>
<evidence type="ECO:0000259" key="16">
    <source>
        <dbReference type="PROSITE" id="PS50234"/>
    </source>
</evidence>
<dbReference type="Pfam" id="PF17863">
    <property type="entry name" value="AAA_lid_2"/>
    <property type="match status" value="1"/>
</dbReference>
<proteinExistence type="inferred from homology"/>
<dbReference type="InterPro" id="IPR027417">
    <property type="entry name" value="P-loop_NTPase"/>
</dbReference>
<dbReference type="SUPFAM" id="SSF53300">
    <property type="entry name" value="vWA-like"/>
    <property type="match status" value="1"/>
</dbReference>
<comment type="similarity">
    <text evidence="3 13">Belongs to the Mg-chelatase subunits D/I family.</text>
</comment>
<dbReference type="InterPro" id="IPR041628">
    <property type="entry name" value="ChlI/MoxR_AAA_lid"/>
</dbReference>
<feature type="region of interest" description="Disordered" evidence="15">
    <location>
        <begin position="904"/>
        <end position="980"/>
    </location>
</feature>
<dbReference type="Gene3D" id="3.40.50.410">
    <property type="entry name" value="von Willebrand factor, type A domain"/>
    <property type="match status" value="1"/>
</dbReference>
<feature type="compositionally biased region" description="Low complexity" evidence="15">
    <location>
        <begin position="392"/>
        <end position="401"/>
    </location>
</feature>
<gene>
    <name evidence="17" type="ORF">Csa_6G434320</name>
</gene>
<dbReference type="SUPFAM" id="SSF52540">
    <property type="entry name" value="P-loop containing nucleoside triphosphate hydrolases"/>
    <property type="match status" value="1"/>
</dbReference>
<evidence type="ECO:0000256" key="7">
    <source>
        <dbReference type="ARBA" id="ARBA00022640"/>
    </source>
</evidence>
<dbReference type="GO" id="GO:0016851">
    <property type="term" value="F:magnesium chelatase activity"/>
    <property type="evidence" value="ECO:0007669"/>
    <property type="project" value="UniProtKB-UniRule"/>
</dbReference>
<feature type="compositionally biased region" description="Acidic residues" evidence="15">
    <location>
        <begin position="415"/>
        <end position="433"/>
    </location>
</feature>
<evidence type="ECO:0000256" key="1">
    <source>
        <dbReference type="ARBA" id="ARBA00004229"/>
    </source>
</evidence>
<feature type="compositionally biased region" description="Pro residues" evidence="15">
    <location>
        <begin position="402"/>
        <end position="411"/>
    </location>
</feature>
<dbReference type="eggNOG" id="ENOG502QU3C">
    <property type="taxonomic scope" value="Eukaryota"/>
</dbReference>
<dbReference type="Pfam" id="PF25091">
    <property type="entry name" value="DUF7806"/>
    <property type="match status" value="1"/>
</dbReference>
<evidence type="ECO:0000313" key="18">
    <source>
        <dbReference type="Proteomes" id="UP000029981"/>
    </source>
</evidence>
<keyword evidence="8 13" id="KW-0547">Nucleotide-binding</keyword>
<dbReference type="InterPro" id="IPR003593">
    <property type="entry name" value="AAA+_ATPase"/>
</dbReference>
<dbReference type="Gramene" id="KGN48112">
    <property type="protein sequence ID" value="KGN48112"/>
    <property type="gene ID" value="Csa_6G434320"/>
</dbReference>
<dbReference type="SMART" id="SM00382">
    <property type="entry name" value="AAA"/>
    <property type="match status" value="1"/>
</dbReference>
<evidence type="ECO:0000256" key="14">
    <source>
        <dbReference type="SAM" id="Coils"/>
    </source>
</evidence>
<reference evidence="17 18" key="2">
    <citation type="journal article" date="2009" name="PLoS ONE">
        <title>An integrated genetic and cytogenetic map of the cucumber genome.</title>
        <authorList>
            <person name="Ren Y."/>
            <person name="Zhang Z."/>
            <person name="Liu J."/>
            <person name="Staub J.E."/>
            <person name="Han Y."/>
            <person name="Cheng Z."/>
            <person name="Li X."/>
            <person name="Lu J."/>
            <person name="Miao H."/>
            <person name="Kang H."/>
            <person name="Xie B."/>
            <person name="Gu X."/>
            <person name="Wang X."/>
            <person name="Du Y."/>
            <person name="Jin W."/>
            <person name="Huang S."/>
        </authorList>
    </citation>
    <scope>NUCLEOTIDE SEQUENCE [LARGE SCALE GENOMIC DNA]</scope>
    <source>
        <strain evidence="18">cv. 9930</strain>
    </source>
</reference>
<evidence type="ECO:0000256" key="3">
    <source>
        <dbReference type="ARBA" id="ARBA00005799"/>
    </source>
</evidence>
<comment type="subunit">
    <text evidence="13">The magnesium chelatase complex is a heterotrimer consisting of subunits CHLI, CHLD, AND CHLH.</text>
</comment>
<evidence type="ECO:0000256" key="10">
    <source>
        <dbReference type="ARBA" id="ARBA00022946"/>
    </source>
</evidence>
<reference evidence="17 18" key="3">
    <citation type="journal article" date="2010" name="BMC Genomics">
        <title>Transcriptome sequencing and comparative analysis of cucumber flowers with different sex types.</title>
        <authorList>
            <person name="Guo S."/>
            <person name="Zheng Y."/>
            <person name="Joung J.G."/>
            <person name="Liu S."/>
            <person name="Zhang Z."/>
            <person name="Crasta O.R."/>
            <person name="Sobral B.W."/>
            <person name="Xu Y."/>
            <person name="Huang S."/>
            <person name="Fei Z."/>
        </authorList>
    </citation>
    <scope>NUCLEOTIDE SEQUENCE [LARGE SCALE GENOMIC DNA]</scope>
    <source>
        <strain evidence="18">cv. 9930</strain>
    </source>
</reference>
<dbReference type="UniPathway" id="UPA00668"/>
<feature type="region of interest" description="Disordered" evidence="15">
    <location>
        <begin position="390"/>
        <end position="438"/>
    </location>
</feature>
<comment type="function">
    <text evidence="13">Involved in chlorophyll biosynthesis. Catalyzes the insertion of magnesium ion into protoporphyrin IX to yield Mg-protoporphyrin IX.</text>
</comment>
<evidence type="ECO:0000256" key="15">
    <source>
        <dbReference type="SAM" id="MobiDB-lite"/>
    </source>
</evidence>
<keyword evidence="7 13" id="KW-0934">Plastid</keyword>
<dbReference type="Proteomes" id="UP000029981">
    <property type="component" value="Chromosome 6"/>
</dbReference>
<keyword evidence="6 13" id="KW-0436">Ligase</keyword>
<evidence type="ECO:0000256" key="9">
    <source>
        <dbReference type="ARBA" id="ARBA00022840"/>
    </source>
</evidence>
<dbReference type="EMBL" id="CM002927">
    <property type="protein sequence ID" value="KGN48112.1"/>
    <property type="molecule type" value="Genomic_DNA"/>
</dbReference>
<dbReference type="Pfam" id="PF13519">
    <property type="entry name" value="VWA_2"/>
    <property type="match status" value="1"/>
</dbReference>
<dbReference type="GO" id="GO:0015995">
    <property type="term" value="P:chlorophyll biosynthetic process"/>
    <property type="evidence" value="ECO:0007669"/>
    <property type="project" value="UniProtKB-UniPathway"/>
</dbReference>
<feature type="coiled-coil region" evidence="14">
    <location>
        <begin position="830"/>
        <end position="896"/>
    </location>
</feature>
<keyword evidence="5 13" id="KW-0602">Photosynthesis</keyword>
<organism evidence="17 18">
    <name type="scientific">Cucumis sativus</name>
    <name type="common">Cucumber</name>
    <dbReference type="NCBI Taxonomy" id="3659"/>
    <lineage>
        <taxon>Eukaryota</taxon>
        <taxon>Viridiplantae</taxon>
        <taxon>Streptophyta</taxon>
        <taxon>Embryophyta</taxon>
        <taxon>Tracheophyta</taxon>
        <taxon>Spermatophyta</taxon>
        <taxon>Magnoliopsida</taxon>
        <taxon>eudicotyledons</taxon>
        <taxon>Gunneridae</taxon>
        <taxon>Pentapetalae</taxon>
        <taxon>rosids</taxon>
        <taxon>fabids</taxon>
        <taxon>Cucurbitales</taxon>
        <taxon>Cucurbitaceae</taxon>
        <taxon>Benincaseae</taxon>
        <taxon>Cucumis</taxon>
    </lineage>
</organism>
<protein>
    <recommendedName>
        <fullName evidence="13">Mg-protoporphyrin IX chelatase</fullName>
        <ecNumber evidence="13">6.6.1.1</ecNumber>
    </recommendedName>
</protein>
<feature type="compositionally biased region" description="Polar residues" evidence="15">
    <location>
        <begin position="955"/>
        <end position="969"/>
    </location>
</feature>
<dbReference type="EC" id="6.6.1.1" evidence="13"/>
<comment type="subcellular location">
    <subcellularLocation>
        <location evidence="1 13">Plastid</location>
        <location evidence="1 13">Chloroplast</location>
    </subcellularLocation>
</comment>
<dbReference type="PANTHER" id="PTHR43473">
    <property type="entry name" value="MAGNESIUM-CHELATASE SUBUNIT CHLD, CHLOROPLASTIC"/>
    <property type="match status" value="1"/>
</dbReference>
<dbReference type="Gene3D" id="1.10.8.80">
    <property type="entry name" value="Magnesium chelatase subunit I, C-Terminal domain"/>
    <property type="match status" value="1"/>
</dbReference>
<reference evidence="17 18" key="1">
    <citation type="journal article" date="2009" name="Nat. Genet.">
        <title>The genome of the cucumber, Cucumis sativus L.</title>
        <authorList>
            <person name="Huang S."/>
            <person name="Li R."/>
            <person name="Zhang Z."/>
            <person name="Li L."/>
            <person name="Gu X."/>
            <person name="Fan W."/>
            <person name="Lucas W.J."/>
            <person name="Wang X."/>
            <person name="Xie B."/>
            <person name="Ni P."/>
            <person name="Ren Y."/>
            <person name="Zhu H."/>
            <person name="Li J."/>
            <person name="Lin K."/>
            <person name="Jin W."/>
            <person name="Fei Z."/>
            <person name="Li G."/>
            <person name="Staub J."/>
            <person name="Kilian A."/>
            <person name="van der Vossen E.A."/>
            <person name="Wu Y."/>
            <person name="Guo J."/>
            <person name="He J."/>
            <person name="Jia Z."/>
            <person name="Ren Y."/>
            <person name="Tian G."/>
            <person name="Lu Y."/>
            <person name="Ruan J."/>
            <person name="Qian W."/>
            <person name="Wang M."/>
            <person name="Huang Q."/>
            <person name="Li B."/>
            <person name="Xuan Z."/>
            <person name="Cao J."/>
            <person name="Asan"/>
            <person name="Wu Z."/>
            <person name="Zhang J."/>
            <person name="Cai Q."/>
            <person name="Bai Y."/>
            <person name="Zhao B."/>
            <person name="Han Y."/>
            <person name="Li Y."/>
            <person name="Li X."/>
            <person name="Wang S."/>
            <person name="Shi Q."/>
            <person name="Liu S."/>
            <person name="Cho W.K."/>
            <person name="Kim J.Y."/>
            <person name="Xu Y."/>
            <person name="Heller-Uszynska K."/>
            <person name="Miao H."/>
            <person name="Cheng Z."/>
            <person name="Zhang S."/>
            <person name="Wu J."/>
            <person name="Yang Y."/>
            <person name="Kang H."/>
            <person name="Li M."/>
            <person name="Liang H."/>
            <person name="Ren X."/>
            <person name="Shi Z."/>
            <person name="Wen M."/>
            <person name="Jian M."/>
            <person name="Yang H."/>
            <person name="Zhang G."/>
            <person name="Yang Z."/>
            <person name="Chen R."/>
            <person name="Liu S."/>
            <person name="Li J."/>
            <person name="Ma L."/>
            <person name="Liu H."/>
            <person name="Zhou Y."/>
            <person name="Zhao J."/>
            <person name="Fang X."/>
            <person name="Li G."/>
            <person name="Fang L."/>
            <person name="Li Y."/>
            <person name="Liu D."/>
            <person name="Zheng H."/>
            <person name="Zhang Y."/>
            <person name="Qin N."/>
            <person name="Li Z."/>
            <person name="Yang G."/>
            <person name="Yang S."/>
            <person name="Bolund L."/>
            <person name="Kristiansen K."/>
            <person name="Zheng H."/>
            <person name="Li S."/>
            <person name="Zhang X."/>
            <person name="Yang H."/>
            <person name="Wang J."/>
            <person name="Sun R."/>
            <person name="Zhang B."/>
            <person name="Jiang S."/>
            <person name="Wang J."/>
            <person name="Du Y."/>
            <person name="Li S."/>
        </authorList>
    </citation>
    <scope>NUCLEOTIDE SEQUENCE [LARGE SCALE GENOMIC DNA]</scope>
    <source>
        <strain evidence="18">cv. 9930</strain>
    </source>
</reference>
<evidence type="ECO:0000313" key="17">
    <source>
        <dbReference type="EMBL" id="KGN48112.1"/>
    </source>
</evidence>
<dbReference type="InterPro" id="IPR056708">
    <property type="entry name" value="DUF7806"/>
</dbReference>
<dbReference type="InterPro" id="IPR002035">
    <property type="entry name" value="VWF_A"/>
</dbReference>
<dbReference type="CDD" id="cd00009">
    <property type="entry name" value="AAA"/>
    <property type="match status" value="1"/>
</dbReference>
<evidence type="ECO:0000256" key="13">
    <source>
        <dbReference type="RuleBase" id="RU362087"/>
    </source>
</evidence>
<dbReference type="InterPro" id="IPR041702">
    <property type="entry name" value="BchD/ChlD_VWA"/>
</dbReference>
<dbReference type="Gene3D" id="1.20.1170.10">
    <property type="match status" value="1"/>
</dbReference>
<feature type="domain" description="VWFA" evidence="16">
    <location>
        <begin position="545"/>
        <end position="742"/>
    </location>
</feature>
<dbReference type="GO" id="GO:0009507">
    <property type="term" value="C:chloroplast"/>
    <property type="evidence" value="ECO:0007669"/>
    <property type="project" value="UniProtKB-SubCell"/>
</dbReference>
<dbReference type="STRING" id="3659.A0A0A0KIA3"/>
<dbReference type="PANTHER" id="PTHR43473:SF2">
    <property type="entry name" value="MAGNESIUM-CHELATASE SUBUNIT CHLD, CHLOROPLASTIC"/>
    <property type="match status" value="1"/>
</dbReference>
<dbReference type="PROSITE" id="PS50234">
    <property type="entry name" value="VWFA"/>
    <property type="match status" value="1"/>
</dbReference>
<evidence type="ECO:0000256" key="11">
    <source>
        <dbReference type="ARBA" id="ARBA00023171"/>
    </source>
</evidence>
<dbReference type="GO" id="GO:0005524">
    <property type="term" value="F:ATP binding"/>
    <property type="evidence" value="ECO:0007669"/>
    <property type="project" value="UniProtKB-UniRule"/>
</dbReference>
<keyword evidence="10" id="KW-0809">Transit peptide</keyword>
<evidence type="ECO:0000256" key="8">
    <source>
        <dbReference type="ARBA" id="ARBA00022741"/>
    </source>
</evidence>
<evidence type="ECO:0000256" key="4">
    <source>
        <dbReference type="ARBA" id="ARBA00022528"/>
    </source>
</evidence>
<dbReference type="Gene3D" id="3.40.50.300">
    <property type="entry name" value="P-loop containing nucleotide triphosphate hydrolases"/>
    <property type="match status" value="1"/>
</dbReference>
<dbReference type="InterPro" id="IPR000523">
    <property type="entry name" value="Mg_chelatse_chII-like_cat_dom"/>
</dbReference>
<evidence type="ECO:0000256" key="12">
    <source>
        <dbReference type="ARBA" id="ARBA00048693"/>
    </source>
</evidence>
<accession>A0A0A0KIA3</accession>